<protein>
    <submittedName>
        <fullName evidence="2">DUF1499 domain-containing protein</fullName>
    </submittedName>
</protein>
<keyword evidence="1" id="KW-0472">Membrane</keyword>
<feature type="transmembrane region" description="Helical" evidence="1">
    <location>
        <begin position="29"/>
        <end position="51"/>
    </location>
</feature>
<reference evidence="2 3" key="1">
    <citation type="submission" date="2020-06" db="EMBL/GenBank/DDBJ databases">
        <title>Oricola thermophila sp. nov. isolated from a tidal sediments.</title>
        <authorList>
            <person name="Kwon K.K."/>
            <person name="Yang S.-H."/>
            <person name="Park M.-J."/>
        </authorList>
    </citation>
    <scope>NUCLEOTIDE SEQUENCE [LARGE SCALE GENOMIC DNA]</scope>
    <source>
        <strain evidence="2 3">MEBiC13590</strain>
    </source>
</reference>
<evidence type="ECO:0000313" key="3">
    <source>
        <dbReference type="Proteomes" id="UP000509367"/>
    </source>
</evidence>
<dbReference type="Pfam" id="PF07386">
    <property type="entry name" value="DUF1499"/>
    <property type="match status" value="1"/>
</dbReference>
<keyword evidence="1" id="KW-0812">Transmembrane</keyword>
<accession>A0A6N1VCK4</accession>
<dbReference type="AlphaFoldDB" id="A0A6N1VCK4"/>
<feature type="transmembrane region" description="Helical" evidence="1">
    <location>
        <begin position="57"/>
        <end position="83"/>
    </location>
</feature>
<keyword evidence="1" id="KW-1133">Transmembrane helix</keyword>
<dbReference type="RefSeq" id="WP_175276684.1">
    <property type="nucleotide sequence ID" value="NZ_CP054836.1"/>
</dbReference>
<keyword evidence="3" id="KW-1185">Reference proteome</keyword>
<dbReference type="InterPro" id="IPR010865">
    <property type="entry name" value="DUF1499"/>
</dbReference>
<dbReference type="Proteomes" id="UP000509367">
    <property type="component" value="Chromosome"/>
</dbReference>
<feature type="transmembrane region" description="Helical" evidence="1">
    <location>
        <begin position="95"/>
        <end position="117"/>
    </location>
</feature>
<dbReference type="KEGG" id="orm:HTY61_10185"/>
<evidence type="ECO:0000313" key="2">
    <source>
        <dbReference type="EMBL" id="QKV18791.1"/>
    </source>
</evidence>
<proteinExistence type="predicted"/>
<dbReference type="EMBL" id="CP054836">
    <property type="protein sequence ID" value="QKV18791.1"/>
    <property type="molecule type" value="Genomic_DNA"/>
</dbReference>
<gene>
    <name evidence="2" type="ORF">HTY61_10185</name>
</gene>
<organism evidence="2 3">
    <name type="scientific">Oricola thermophila</name>
    <dbReference type="NCBI Taxonomy" id="2742145"/>
    <lineage>
        <taxon>Bacteria</taxon>
        <taxon>Pseudomonadati</taxon>
        <taxon>Pseudomonadota</taxon>
        <taxon>Alphaproteobacteria</taxon>
        <taxon>Hyphomicrobiales</taxon>
        <taxon>Ahrensiaceae</taxon>
        <taxon>Oricola</taxon>
    </lineage>
</organism>
<name>A0A6N1VCK4_9HYPH</name>
<evidence type="ECO:0000256" key="1">
    <source>
        <dbReference type="SAM" id="Phobius"/>
    </source>
</evidence>
<sequence>MAFLATRHHRERLVLRPLPERKRSRSAVWSLRVAGFAPVLAGVSLLAHNIGMVDTPAFLVLGACVAIIALVGLVVIAAALRSLWMKGTKGGRSVIAALFFSIVTLTPYAIGTAAFFANPRQNDVSTDLVDPPLMESEARLTAVNPLAVVAADLRDGYPELSGRRYKAPPEAIEQTILAVAEARGWQLVSRRGRISADDELFFEFSYRVPVLAIPGVIVIRLADEGDTSFVDMRARTGHVPHDLGWNARLIASYLTALDFELVGIVEA</sequence>